<dbReference type="Pfam" id="PF00534">
    <property type="entry name" value="Glycos_transf_1"/>
    <property type="match status" value="1"/>
</dbReference>
<evidence type="ECO:0000259" key="2">
    <source>
        <dbReference type="Pfam" id="PF00534"/>
    </source>
</evidence>
<dbReference type="AlphaFoldDB" id="A0A2W1L8H6"/>
<keyword evidence="1 3" id="KW-0808">Transferase</keyword>
<dbReference type="Proteomes" id="UP000249522">
    <property type="component" value="Unassembled WGS sequence"/>
</dbReference>
<sequence length="397" mass="45144">MNRVAFVIPWYGVDIPGGSEAACRDIVERMVSRGMDVEVLTTCVKQFNSDWSVNHYKPGIEVVNGVKVRRFSVGKRNTKKFDMINAKLMNGEKITIDEEKIFLDEMVNSPDLENYLRDSKNEYAGFVFIPYMFGTTYHGIREVYDKAVLIPAFHDESYAYFESFKQMYSKVKGIIFFSSAEAEWANANYPLEKVQQKVLGLGVSEFSSYPEHFREKYNIYKPFILYAGRKDHGKNVHVLLNYLSHYKEVNGEPIDLVLIGGGSIDIPDNISGHVHDLGFVPQQDKYDAFGAAQLLCNPSPNESFSIVIMESWLSGRPVLVYEGCKVTTNFCIESNGGLYFSNYREFEACVKLLFEQSAVSDALGNNGSRFVKNKFRWDAVIDNYGEFLKKCFTGVTT</sequence>
<dbReference type="PANTHER" id="PTHR46401:SF2">
    <property type="entry name" value="GLYCOSYLTRANSFERASE WBBK-RELATED"/>
    <property type="match status" value="1"/>
</dbReference>
<dbReference type="EMBL" id="QKRB01000038">
    <property type="protein sequence ID" value="PZD96478.1"/>
    <property type="molecule type" value="Genomic_DNA"/>
</dbReference>
<evidence type="ECO:0000313" key="4">
    <source>
        <dbReference type="Proteomes" id="UP000249522"/>
    </source>
</evidence>
<keyword evidence="4" id="KW-1185">Reference proteome</keyword>
<dbReference type="SUPFAM" id="SSF53756">
    <property type="entry name" value="UDP-Glycosyltransferase/glycogen phosphorylase"/>
    <property type="match status" value="1"/>
</dbReference>
<dbReference type="PANTHER" id="PTHR46401">
    <property type="entry name" value="GLYCOSYLTRANSFERASE WBBK-RELATED"/>
    <property type="match status" value="1"/>
</dbReference>
<evidence type="ECO:0000313" key="3">
    <source>
        <dbReference type="EMBL" id="PZD96478.1"/>
    </source>
</evidence>
<dbReference type="GO" id="GO:0009103">
    <property type="term" value="P:lipopolysaccharide biosynthetic process"/>
    <property type="evidence" value="ECO:0007669"/>
    <property type="project" value="TreeGrafter"/>
</dbReference>
<comment type="caution">
    <text evidence="3">The sequence shown here is derived from an EMBL/GenBank/DDBJ whole genome shotgun (WGS) entry which is preliminary data.</text>
</comment>
<proteinExistence type="predicted"/>
<evidence type="ECO:0000256" key="1">
    <source>
        <dbReference type="ARBA" id="ARBA00022679"/>
    </source>
</evidence>
<protein>
    <submittedName>
        <fullName evidence="3">Hexosyltransferase</fullName>
    </submittedName>
</protein>
<dbReference type="InterPro" id="IPR001296">
    <property type="entry name" value="Glyco_trans_1"/>
</dbReference>
<reference evidence="3 4" key="1">
    <citation type="submission" date="2018-06" db="EMBL/GenBank/DDBJ databases">
        <title>Paenibacillus imtechensis sp. nov.</title>
        <authorList>
            <person name="Pinnaka A.K."/>
            <person name="Singh H."/>
            <person name="Kaur M."/>
        </authorList>
    </citation>
    <scope>NUCLEOTIDE SEQUENCE [LARGE SCALE GENOMIC DNA]</scope>
    <source>
        <strain evidence="3 4">SMB1</strain>
    </source>
</reference>
<gene>
    <name evidence="3" type="ORF">DNH61_07685</name>
</gene>
<feature type="domain" description="Glycosyl transferase family 1" evidence="2">
    <location>
        <begin position="214"/>
        <end position="367"/>
    </location>
</feature>
<dbReference type="OrthoDB" id="502646at2"/>
<accession>A0A2W1L8H6</accession>
<name>A0A2W1L8H6_9BACL</name>
<dbReference type="Gene3D" id="3.40.50.2000">
    <property type="entry name" value="Glycogen Phosphorylase B"/>
    <property type="match status" value="2"/>
</dbReference>
<dbReference type="CDD" id="cd03801">
    <property type="entry name" value="GT4_PimA-like"/>
    <property type="match status" value="1"/>
</dbReference>
<organism evidence="3 4">
    <name type="scientific">Paenibacillus sambharensis</name>
    <dbReference type="NCBI Taxonomy" id="1803190"/>
    <lineage>
        <taxon>Bacteria</taxon>
        <taxon>Bacillati</taxon>
        <taxon>Bacillota</taxon>
        <taxon>Bacilli</taxon>
        <taxon>Bacillales</taxon>
        <taxon>Paenibacillaceae</taxon>
        <taxon>Paenibacillus</taxon>
    </lineage>
</organism>
<dbReference type="GO" id="GO:0016757">
    <property type="term" value="F:glycosyltransferase activity"/>
    <property type="evidence" value="ECO:0007669"/>
    <property type="project" value="InterPro"/>
</dbReference>